<dbReference type="AlphaFoldDB" id="A0A4C1WYX9"/>
<comment type="caution">
    <text evidence="2">The sequence shown here is derived from an EMBL/GenBank/DDBJ whole genome shotgun (WGS) entry which is preliminary data.</text>
</comment>
<sequence>MEVVGWRGSGPSELSLTERKETAKTVTSSLYSVKVWYCTGLGGQFTRCNLQATNHKDNYAIRKHDRKRKYNLGHHLNRKPSCGVNPKVGSKLELRTEMRQDSTAKPRIGRRLDGGRERSQLRELD</sequence>
<keyword evidence="3" id="KW-1185">Reference proteome</keyword>
<reference evidence="2 3" key="1">
    <citation type="journal article" date="2019" name="Commun. Biol.">
        <title>The bagworm genome reveals a unique fibroin gene that provides high tensile strength.</title>
        <authorList>
            <person name="Kono N."/>
            <person name="Nakamura H."/>
            <person name="Ohtoshi R."/>
            <person name="Tomita M."/>
            <person name="Numata K."/>
            <person name="Arakawa K."/>
        </authorList>
    </citation>
    <scope>NUCLEOTIDE SEQUENCE [LARGE SCALE GENOMIC DNA]</scope>
</reference>
<evidence type="ECO:0000256" key="1">
    <source>
        <dbReference type="SAM" id="MobiDB-lite"/>
    </source>
</evidence>
<organism evidence="2 3">
    <name type="scientific">Eumeta variegata</name>
    <name type="common">Bagworm moth</name>
    <name type="synonym">Eumeta japonica</name>
    <dbReference type="NCBI Taxonomy" id="151549"/>
    <lineage>
        <taxon>Eukaryota</taxon>
        <taxon>Metazoa</taxon>
        <taxon>Ecdysozoa</taxon>
        <taxon>Arthropoda</taxon>
        <taxon>Hexapoda</taxon>
        <taxon>Insecta</taxon>
        <taxon>Pterygota</taxon>
        <taxon>Neoptera</taxon>
        <taxon>Endopterygota</taxon>
        <taxon>Lepidoptera</taxon>
        <taxon>Glossata</taxon>
        <taxon>Ditrysia</taxon>
        <taxon>Tineoidea</taxon>
        <taxon>Psychidae</taxon>
        <taxon>Oiketicinae</taxon>
        <taxon>Eumeta</taxon>
    </lineage>
</organism>
<proteinExistence type="predicted"/>
<feature type="region of interest" description="Disordered" evidence="1">
    <location>
        <begin position="73"/>
        <end position="125"/>
    </location>
</feature>
<name>A0A4C1WYX9_EUMVA</name>
<dbReference type="Proteomes" id="UP000299102">
    <property type="component" value="Unassembled WGS sequence"/>
</dbReference>
<evidence type="ECO:0000313" key="2">
    <source>
        <dbReference type="EMBL" id="GBP56133.1"/>
    </source>
</evidence>
<gene>
    <name evidence="2" type="ORF">EVAR_26104_1</name>
</gene>
<evidence type="ECO:0000313" key="3">
    <source>
        <dbReference type="Proteomes" id="UP000299102"/>
    </source>
</evidence>
<protein>
    <submittedName>
        <fullName evidence="2">Uncharacterized protein</fullName>
    </submittedName>
</protein>
<accession>A0A4C1WYX9</accession>
<feature type="compositionally biased region" description="Basic and acidic residues" evidence="1">
    <location>
        <begin position="90"/>
        <end position="125"/>
    </location>
</feature>
<dbReference type="EMBL" id="BGZK01000685">
    <property type="protein sequence ID" value="GBP56133.1"/>
    <property type="molecule type" value="Genomic_DNA"/>
</dbReference>